<reference evidence="1 2" key="2">
    <citation type="journal article" date="2022" name="Mol. Ecol. Resour.">
        <title>The genomes of chicory, endive, great burdock and yacon provide insights into Asteraceae paleo-polyploidization history and plant inulin production.</title>
        <authorList>
            <person name="Fan W."/>
            <person name="Wang S."/>
            <person name="Wang H."/>
            <person name="Wang A."/>
            <person name="Jiang F."/>
            <person name="Liu H."/>
            <person name="Zhao H."/>
            <person name="Xu D."/>
            <person name="Zhang Y."/>
        </authorList>
    </citation>
    <scope>NUCLEOTIDE SEQUENCE [LARGE SCALE GENOMIC DNA]</scope>
    <source>
        <strain evidence="2">cv. Yunnan</strain>
        <tissue evidence="1">Leaves</tissue>
    </source>
</reference>
<proteinExistence type="predicted"/>
<keyword evidence="2" id="KW-1185">Reference proteome</keyword>
<sequence>MVLMADMKLFTVSGESVDICQSYRNILSMIDCKYEKINTVVDVEKINTLKERLSPFIAFDCKFNTPDFEEYCVPVHLSSMQMEQYCSILASNLEALSSSSRKSSLHDILTQIQKCCDHHIFGKMQLLDKLLLEIKQCGLRAVVLFQSTVNSEKISTGHFLDDVHQRFGENSYVYIPGGKVLSKLENAKKKESLKMFNDVESDRFICLFDYGASFTIEEKALILSKQGTTVNYMSSSVCHQLLAWGASYLFSKLQSCTDSGSLSFIDDLAHELSSVLRNKSVNTGPTSRSMISKAQRQNGACARSILLFGEIESHTKENSSVEEYLIDNTPAFWSNLVKQSQHRPKNSCNRLHRKIQKSPGSWFEGENRNDATTSSSVRTKPRSKRKVNKKVRRKRTGTNRPFGSHQSCENVTEECTQRDPLSFNQTDAQLPILPSTSISDSAALNPRTNGGQQSQCNQSPPRTSSSTPLEAELERIQKERQQITKSQQDKVFFL</sequence>
<dbReference type="Proteomes" id="UP001056120">
    <property type="component" value="Linkage Group LG01"/>
</dbReference>
<accession>A0ACB9K1W3</accession>
<gene>
    <name evidence="1" type="ORF">L1987_00235</name>
</gene>
<evidence type="ECO:0000313" key="2">
    <source>
        <dbReference type="Proteomes" id="UP001056120"/>
    </source>
</evidence>
<evidence type="ECO:0000313" key="1">
    <source>
        <dbReference type="EMBL" id="KAI3826190.1"/>
    </source>
</evidence>
<name>A0ACB9K1W3_9ASTR</name>
<organism evidence="1 2">
    <name type="scientific">Smallanthus sonchifolius</name>
    <dbReference type="NCBI Taxonomy" id="185202"/>
    <lineage>
        <taxon>Eukaryota</taxon>
        <taxon>Viridiplantae</taxon>
        <taxon>Streptophyta</taxon>
        <taxon>Embryophyta</taxon>
        <taxon>Tracheophyta</taxon>
        <taxon>Spermatophyta</taxon>
        <taxon>Magnoliopsida</taxon>
        <taxon>eudicotyledons</taxon>
        <taxon>Gunneridae</taxon>
        <taxon>Pentapetalae</taxon>
        <taxon>asterids</taxon>
        <taxon>campanulids</taxon>
        <taxon>Asterales</taxon>
        <taxon>Asteraceae</taxon>
        <taxon>Asteroideae</taxon>
        <taxon>Heliantheae alliance</taxon>
        <taxon>Millerieae</taxon>
        <taxon>Smallanthus</taxon>
    </lineage>
</organism>
<reference evidence="2" key="1">
    <citation type="journal article" date="2022" name="Mol. Ecol. Resour.">
        <title>The genomes of chicory, endive, great burdock and yacon provide insights into Asteraceae palaeo-polyploidization history and plant inulin production.</title>
        <authorList>
            <person name="Fan W."/>
            <person name="Wang S."/>
            <person name="Wang H."/>
            <person name="Wang A."/>
            <person name="Jiang F."/>
            <person name="Liu H."/>
            <person name="Zhao H."/>
            <person name="Xu D."/>
            <person name="Zhang Y."/>
        </authorList>
    </citation>
    <scope>NUCLEOTIDE SEQUENCE [LARGE SCALE GENOMIC DNA]</scope>
    <source>
        <strain evidence="2">cv. Yunnan</strain>
    </source>
</reference>
<dbReference type="EMBL" id="CM042018">
    <property type="protein sequence ID" value="KAI3826190.1"/>
    <property type="molecule type" value="Genomic_DNA"/>
</dbReference>
<comment type="caution">
    <text evidence="1">The sequence shown here is derived from an EMBL/GenBank/DDBJ whole genome shotgun (WGS) entry which is preliminary data.</text>
</comment>
<protein>
    <submittedName>
        <fullName evidence="1">Uncharacterized protein</fullName>
    </submittedName>
</protein>